<proteinExistence type="predicted"/>
<dbReference type="VEuPathDB" id="VectorBase:ACHR014313"/>
<evidence type="ECO:0000313" key="3">
    <source>
        <dbReference type="Proteomes" id="UP000075881"/>
    </source>
</evidence>
<keyword evidence="3" id="KW-1185">Reference proteome</keyword>
<accession>A0A182KIP3</accession>
<keyword evidence="1" id="KW-0472">Membrane</keyword>
<sequence length="56" mass="6409">MFTVVCWFPTADDAGRAVVVFEEFLLDLFLLFLPLLPRLLLPLLLLLLLLLLVPEL</sequence>
<feature type="transmembrane region" description="Helical" evidence="1">
    <location>
        <begin position="28"/>
        <end position="53"/>
    </location>
</feature>
<protein>
    <submittedName>
        <fullName evidence="2">Uncharacterized protein</fullName>
    </submittedName>
</protein>
<reference evidence="2" key="2">
    <citation type="submission" date="2020-05" db="UniProtKB">
        <authorList>
            <consortium name="EnsemblMetazoa"/>
        </authorList>
    </citation>
    <scope>IDENTIFICATION</scope>
    <source>
        <strain evidence="2">ACHKN1017</strain>
    </source>
</reference>
<dbReference type="AlphaFoldDB" id="A0A182KIP3"/>
<evidence type="ECO:0000313" key="2">
    <source>
        <dbReference type="EnsemblMetazoa" id="ACHR014313-PA"/>
    </source>
</evidence>
<reference evidence="3" key="1">
    <citation type="submission" date="2013-03" db="EMBL/GenBank/DDBJ databases">
        <title>The Genome Sequence of Anopheles christyi ACHKN1017.</title>
        <authorList>
            <consortium name="The Broad Institute Genomics Platform"/>
            <person name="Neafsey D.E."/>
            <person name="Besansky N."/>
            <person name="Walker B."/>
            <person name="Young S.K."/>
            <person name="Zeng Q."/>
            <person name="Gargeya S."/>
            <person name="Fitzgerald M."/>
            <person name="Haas B."/>
            <person name="Abouelleil A."/>
            <person name="Allen A.W."/>
            <person name="Alvarado L."/>
            <person name="Arachchi H.M."/>
            <person name="Berlin A.M."/>
            <person name="Chapman S.B."/>
            <person name="Gainer-Dewar J."/>
            <person name="Goldberg J."/>
            <person name="Griggs A."/>
            <person name="Gujja S."/>
            <person name="Hansen M."/>
            <person name="Howarth C."/>
            <person name="Imamovic A."/>
            <person name="Ireland A."/>
            <person name="Larimer J."/>
            <person name="McCowan C."/>
            <person name="Murphy C."/>
            <person name="Pearson M."/>
            <person name="Poon T.W."/>
            <person name="Priest M."/>
            <person name="Roberts A."/>
            <person name="Saif S."/>
            <person name="Shea T."/>
            <person name="Sisk P."/>
            <person name="Sykes S."/>
            <person name="Wortman J."/>
            <person name="Nusbaum C."/>
            <person name="Birren B."/>
        </authorList>
    </citation>
    <scope>NUCLEOTIDE SEQUENCE [LARGE SCALE GENOMIC DNA]</scope>
    <source>
        <strain evidence="3">ACHKN1017</strain>
    </source>
</reference>
<dbReference type="EnsemblMetazoa" id="ACHR014313-RA">
    <property type="protein sequence ID" value="ACHR014313-PA"/>
    <property type="gene ID" value="ACHR014313"/>
</dbReference>
<keyword evidence="1" id="KW-0812">Transmembrane</keyword>
<evidence type="ECO:0000256" key="1">
    <source>
        <dbReference type="SAM" id="Phobius"/>
    </source>
</evidence>
<name>A0A182KIP3_9DIPT</name>
<keyword evidence="1" id="KW-1133">Transmembrane helix</keyword>
<dbReference type="Proteomes" id="UP000075881">
    <property type="component" value="Unassembled WGS sequence"/>
</dbReference>
<organism evidence="2 3">
    <name type="scientific">Anopheles christyi</name>
    <dbReference type="NCBI Taxonomy" id="43041"/>
    <lineage>
        <taxon>Eukaryota</taxon>
        <taxon>Metazoa</taxon>
        <taxon>Ecdysozoa</taxon>
        <taxon>Arthropoda</taxon>
        <taxon>Hexapoda</taxon>
        <taxon>Insecta</taxon>
        <taxon>Pterygota</taxon>
        <taxon>Neoptera</taxon>
        <taxon>Endopterygota</taxon>
        <taxon>Diptera</taxon>
        <taxon>Nematocera</taxon>
        <taxon>Culicoidea</taxon>
        <taxon>Culicidae</taxon>
        <taxon>Anophelinae</taxon>
        <taxon>Anopheles</taxon>
    </lineage>
</organism>